<protein>
    <submittedName>
        <fullName evidence="1">Uncharacterized protein</fullName>
    </submittedName>
</protein>
<accession>A0A6I4MAC4</accession>
<dbReference type="Proteomes" id="UP000462055">
    <property type="component" value="Unassembled WGS sequence"/>
</dbReference>
<keyword evidence="2" id="KW-1185">Reference proteome</keyword>
<name>A0A6I4MAC4_9ACTN</name>
<evidence type="ECO:0000313" key="1">
    <source>
        <dbReference type="EMBL" id="MVZ99065.1"/>
    </source>
</evidence>
<sequence>MELIERATTVLPDLDDEPNHLDHETATTAAIDAWWALSQAPTLAWPSAAPMTTDQTRELAEAIADFVLVVTQAILNAASKSTDPGDRVACLQAAHHAGRLHAALK</sequence>
<organism evidence="1 2">
    <name type="scientific">Actinomadura physcomitrii</name>
    <dbReference type="NCBI Taxonomy" id="2650748"/>
    <lineage>
        <taxon>Bacteria</taxon>
        <taxon>Bacillati</taxon>
        <taxon>Actinomycetota</taxon>
        <taxon>Actinomycetes</taxon>
        <taxon>Streptosporangiales</taxon>
        <taxon>Thermomonosporaceae</taxon>
        <taxon>Actinomadura</taxon>
    </lineage>
</organism>
<gene>
    <name evidence="1" type="ORF">F8568_001410</name>
</gene>
<dbReference type="RefSeq" id="WP_151590317.1">
    <property type="nucleotide sequence ID" value="NZ_WBMS02000001.1"/>
</dbReference>
<dbReference type="AlphaFoldDB" id="A0A6I4MAC4"/>
<comment type="caution">
    <text evidence="1">The sequence shown here is derived from an EMBL/GenBank/DDBJ whole genome shotgun (WGS) entry which is preliminary data.</text>
</comment>
<reference evidence="1" key="1">
    <citation type="submission" date="2019-12" db="EMBL/GenBank/DDBJ databases">
        <title>Actinomadura physcomitrii sp. nov., a novel actinomycete isolated from moss [Physcomitrium sphaericum (Ludw) Fuernr].</title>
        <authorList>
            <person name="Zhuang X."/>
        </authorList>
    </citation>
    <scope>NUCLEOTIDE SEQUENCE [LARGE SCALE GENOMIC DNA]</scope>
    <source>
        <strain evidence="1">LD22</strain>
    </source>
</reference>
<evidence type="ECO:0000313" key="2">
    <source>
        <dbReference type="Proteomes" id="UP000462055"/>
    </source>
</evidence>
<dbReference type="EMBL" id="WBMS02000001">
    <property type="protein sequence ID" value="MVZ99065.1"/>
    <property type="molecule type" value="Genomic_DNA"/>
</dbReference>
<proteinExistence type="predicted"/>